<comment type="similarity">
    <text evidence="1">Belongs to the NFYB/HAP3 subunit family.</text>
</comment>
<evidence type="ECO:0000313" key="7">
    <source>
        <dbReference type="Proteomes" id="UP001515480"/>
    </source>
</evidence>
<evidence type="ECO:0000313" key="6">
    <source>
        <dbReference type="EMBL" id="KAL1495198.1"/>
    </source>
</evidence>
<dbReference type="InterPro" id="IPR003958">
    <property type="entry name" value="CBFA_NFYB_domain"/>
</dbReference>
<keyword evidence="3" id="KW-0804">Transcription</keyword>
<dbReference type="AlphaFoldDB" id="A0AB34ICS4"/>
<dbReference type="GO" id="GO:0046982">
    <property type="term" value="F:protein heterodimerization activity"/>
    <property type="evidence" value="ECO:0007669"/>
    <property type="project" value="InterPro"/>
</dbReference>
<dbReference type="PANTHER" id="PTHR11064">
    <property type="entry name" value="CCAAT-BINDING TRANSCRIPTION FACTOR-RELATED"/>
    <property type="match status" value="1"/>
</dbReference>
<dbReference type="EMBL" id="JBGBPQ010000033">
    <property type="protein sequence ID" value="KAL1495198.1"/>
    <property type="molecule type" value="Genomic_DNA"/>
</dbReference>
<dbReference type="GO" id="GO:0001228">
    <property type="term" value="F:DNA-binding transcription activator activity, RNA polymerase II-specific"/>
    <property type="evidence" value="ECO:0007669"/>
    <property type="project" value="InterPro"/>
</dbReference>
<proteinExistence type="inferred from homology"/>
<sequence length="159" mass="16407">MSLAANSIRALMKGVLPPEVGKEIPDATVESIEACTGELLNLVASTAEHHTLKEGRQLVTNADILWAVQHLGFNGYLEPLSSHAAEHYGGVEQPAKRKREEPPSTSAAPWPHAAAAVESNAIDVLAALAARTGGAFQLVPARGGAAAAGGVRSHPAEPA</sequence>
<dbReference type="PANTHER" id="PTHR11064:SF196">
    <property type="entry name" value="NUCLEAR TRANSCRIPTION FACTOR Y SUBUNIT B-6"/>
    <property type="match status" value="1"/>
</dbReference>
<dbReference type="SUPFAM" id="SSF47113">
    <property type="entry name" value="Histone-fold"/>
    <property type="match status" value="1"/>
</dbReference>
<evidence type="ECO:0000256" key="2">
    <source>
        <dbReference type="ARBA" id="ARBA00023015"/>
    </source>
</evidence>
<dbReference type="GO" id="GO:0000978">
    <property type="term" value="F:RNA polymerase II cis-regulatory region sequence-specific DNA binding"/>
    <property type="evidence" value="ECO:0007669"/>
    <property type="project" value="TreeGrafter"/>
</dbReference>
<keyword evidence="7" id="KW-1185">Reference proteome</keyword>
<dbReference type="Gene3D" id="1.10.20.10">
    <property type="entry name" value="Histone, subunit A"/>
    <property type="match status" value="1"/>
</dbReference>
<evidence type="ECO:0000256" key="4">
    <source>
        <dbReference type="SAM" id="MobiDB-lite"/>
    </source>
</evidence>
<dbReference type="InterPro" id="IPR027113">
    <property type="entry name" value="Transc_fact_NFYB/HAP3"/>
</dbReference>
<feature type="region of interest" description="Disordered" evidence="4">
    <location>
        <begin position="87"/>
        <end position="110"/>
    </location>
</feature>
<dbReference type="Proteomes" id="UP001515480">
    <property type="component" value="Unassembled WGS sequence"/>
</dbReference>
<feature type="domain" description="Transcription factor CBF/NF-Y/archaeal histone" evidence="5">
    <location>
        <begin position="2"/>
        <end position="68"/>
    </location>
</feature>
<dbReference type="Pfam" id="PF00808">
    <property type="entry name" value="CBFD_NFYB_HMF"/>
    <property type="match status" value="1"/>
</dbReference>
<organism evidence="6 7">
    <name type="scientific">Prymnesium parvum</name>
    <name type="common">Toxic golden alga</name>
    <dbReference type="NCBI Taxonomy" id="97485"/>
    <lineage>
        <taxon>Eukaryota</taxon>
        <taxon>Haptista</taxon>
        <taxon>Haptophyta</taxon>
        <taxon>Prymnesiophyceae</taxon>
        <taxon>Prymnesiales</taxon>
        <taxon>Prymnesiaceae</taxon>
        <taxon>Prymnesium</taxon>
    </lineage>
</organism>
<dbReference type="InterPro" id="IPR009072">
    <property type="entry name" value="Histone-fold"/>
</dbReference>
<evidence type="ECO:0000259" key="5">
    <source>
        <dbReference type="Pfam" id="PF00808"/>
    </source>
</evidence>
<protein>
    <recommendedName>
        <fullName evidence="5">Transcription factor CBF/NF-Y/archaeal histone domain-containing protein</fullName>
    </recommendedName>
</protein>
<evidence type="ECO:0000256" key="1">
    <source>
        <dbReference type="ARBA" id="ARBA00009053"/>
    </source>
</evidence>
<keyword evidence="2" id="KW-0805">Transcription regulation</keyword>
<gene>
    <name evidence="6" type="ORF">AB1Y20_017063</name>
</gene>
<name>A0AB34ICS4_PRYPA</name>
<reference evidence="6 7" key="1">
    <citation type="journal article" date="2024" name="Science">
        <title>Giant polyketide synthase enzymes in the biosynthesis of giant marine polyether toxins.</title>
        <authorList>
            <person name="Fallon T.R."/>
            <person name="Shende V.V."/>
            <person name="Wierzbicki I.H."/>
            <person name="Pendleton A.L."/>
            <person name="Watervoot N.F."/>
            <person name="Auber R.P."/>
            <person name="Gonzalez D.J."/>
            <person name="Wisecaver J.H."/>
            <person name="Moore B.S."/>
        </authorList>
    </citation>
    <scope>NUCLEOTIDE SEQUENCE [LARGE SCALE GENOMIC DNA]</scope>
    <source>
        <strain evidence="6 7">12B1</strain>
    </source>
</reference>
<comment type="caution">
    <text evidence="6">The sequence shown here is derived from an EMBL/GenBank/DDBJ whole genome shotgun (WGS) entry which is preliminary data.</text>
</comment>
<accession>A0AB34ICS4</accession>
<dbReference type="GO" id="GO:0016602">
    <property type="term" value="C:CCAAT-binding factor complex"/>
    <property type="evidence" value="ECO:0007669"/>
    <property type="project" value="InterPro"/>
</dbReference>
<evidence type="ECO:0000256" key="3">
    <source>
        <dbReference type="ARBA" id="ARBA00023163"/>
    </source>
</evidence>